<dbReference type="Pfam" id="PF07730">
    <property type="entry name" value="HisKA_3"/>
    <property type="match status" value="1"/>
</dbReference>
<evidence type="ECO:0000313" key="13">
    <source>
        <dbReference type="EMBL" id="MFC6084491.1"/>
    </source>
</evidence>
<dbReference type="SUPFAM" id="SSF55874">
    <property type="entry name" value="ATPase domain of HSP90 chaperone/DNA topoisomerase II/histidine kinase"/>
    <property type="match status" value="1"/>
</dbReference>
<reference evidence="14" key="1">
    <citation type="journal article" date="2019" name="Int. J. Syst. Evol. Microbiol.">
        <title>The Global Catalogue of Microorganisms (GCM) 10K type strain sequencing project: providing services to taxonomists for standard genome sequencing and annotation.</title>
        <authorList>
            <consortium name="The Broad Institute Genomics Platform"/>
            <consortium name="The Broad Institute Genome Sequencing Center for Infectious Disease"/>
            <person name="Wu L."/>
            <person name="Ma J."/>
        </authorList>
    </citation>
    <scope>NUCLEOTIDE SEQUENCE [LARGE SCALE GENOMIC DNA]</scope>
    <source>
        <strain evidence="14">JCM 30346</strain>
    </source>
</reference>
<name>A0ABW1NMU0_9ACTN</name>
<keyword evidence="9" id="KW-1133">Transmembrane helix</keyword>
<keyword evidence="5" id="KW-0547">Nucleotide-binding</keyword>
<dbReference type="Pfam" id="PF13796">
    <property type="entry name" value="Sensor"/>
    <property type="match status" value="1"/>
</dbReference>
<evidence type="ECO:0000259" key="12">
    <source>
        <dbReference type="Pfam" id="PF13796"/>
    </source>
</evidence>
<evidence type="ECO:0000256" key="6">
    <source>
        <dbReference type="ARBA" id="ARBA00022777"/>
    </source>
</evidence>
<evidence type="ECO:0000259" key="11">
    <source>
        <dbReference type="Pfam" id="PF07730"/>
    </source>
</evidence>
<dbReference type="PANTHER" id="PTHR24421">
    <property type="entry name" value="NITRATE/NITRITE SENSOR PROTEIN NARX-RELATED"/>
    <property type="match status" value="1"/>
</dbReference>
<organism evidence="13 14">
    <name type="scientific">Sphaerisporangium aureirubrum</name>
    <dbReference type="NCBI Taxonomy" id="1544736"/>
    <lineage>
        <taxon>Bacteria</taxon>
        <taxon>Bacillati</taxon>
        <taxon>Actinomycetota</taxon>
        <taxon>Actinomycetes</taxon>
        <taxon>Streptosporangiales</taxon>
        <taxon>Streptosporangiaceae</taxon>
        <taxon>Sphaerisporangium</taxon>
    </lineage>
</organism>
<keyword evidence="6 13" id="KW-0418">Kinase</keyword>
<keyword evidence="14" id="KW-1185">Reference proteome</keyword>
<evidence type="ECO:0000313" key="14">
    <source>
        <dbReference type="Proteomes" id="UP001596137"/>
    </source>
</evidence>
<feature type="domain" description="Putative sensor" evidence="12">
    <location>
        <begin position="35"/>
        <end position="204"/>
    </location>
</feature>
<dbReference type="Gene3D" id="1.20.5.1930">
    <property type="match status" value="1"/>
</dbReference>
<dbReference type="GO" id="GO:0016301">
    <property type="term" value="F:kinase activity"/>
    <property type="evidence" value="ECO:0007669"/>
    <property type="project" value="UniProtKB-KW"/>
</dbReference>
<feature type="transmembrane region" description="Helical" evidence="9">
    <location>
        <begin position="171"/>
        <end position="194"/>
    </location>
</feature>
<evidence type="ECO:0000256" key="2">
    <source>
        <dbReference type="ARBA" id="ARBA00012438"/>
    </source>
</evidence>
<evidence type="ECO:0000256" key="7">
    <source>
        <dbReference type="ARBA" id="ARBA00022840"/>
    </source>
</evidence>
<evidence type="ECO:0000256" key="1">
    <source>
        <dbReference type="ARBA" id="ARBA00000085"/>
    </source>
</evidence>
<dbReference type="InterPro" id="IPR003594">
    <property type="entry name" value="HATPase_dom"/>
</dbReference>
<dbReference type="EMBL" id="JBHSRF010000043">
    <property type="protein sequence ID" value="MFC6084491.1"/>
    <property type="molecule type" value="Genomic_DNA"/>
</dbReference>
<evidence type="ECO:0000259" key="10">
    <source>
        <dbReference type="Pfam" id="PF02518"/>
    </source>
</evidence>
<keyword evidence="7" id="KW-0067">ATP-binding</keyword>
<dbReference type="Proteomes" id="UP001596137">
    <property type="component" value="Unassembled WGS sequence"/>
</dbReference>
<protein>
    <recommendedName>
        <fullName evidence="2">histidine kinase</fullName>
        <ecNumber evidence="2">2.7.13.3</ecNumber>
    </recommendedName>
</protein>
<keyword evidence="4" id="KW-0808">Transferase</keyword>
<dbReference type="EC" id="2.7.13.3" evidence="2"/>
<evidence type="ECO:0000256" key="9">
    <source>
        <dbReference type="SAM" id="Phobius"/>
    </source>
</evidence>
<keyword evidence="3" id="KW-0597">Phosphoprotein</keyword>
<proteinExistence type="predicted"/>
<dbReference type="InterPro" id="IPR025828">
    <property type="entry name" value="Put_sensor_dom"/>
</dbReference>
<gene>
    <name evidence="13" type="ORF">ACFP1K_25260</name>
</gene>
<evidence type="ECO:0000256" key="4">
    <source>
        <dbReference type="ARBA" id="ARBA00022679"/>
    </source>
</evidence>
<feature type="domain" description="Signal transduction histidine kinase subgroup 3 dimerisation and phosphoacceptor" evidence="11">
    <location>
        <begin position="232"/>
        <end position="298"/>
    </location>
</feature>
<sequence>MDTSRDSATDTGWRALAGHPVRLLASSWPWRSVAYLLTGWIGATVWVMSALGLILVPALGLAVLFTGIPLGALERWRLRLVSPHPVPSPHVRPARPGPLGWVGARIHETATWRELGYAMLFSLGLAWLDAAVGLLAGCVLFLVAFPALVHLVPAYQPEAIFGIVAARLPDAFLATAIGVLILPVVAYLITAYAAGRSVLTRVLLGRPDGEDPAMVELTRSRARIMDAMDAQRRRIERDLHDGAQQRLTGLIMTLGMARLELADAPPAGRGLVDAAYQQARTALAELRDLVHGIHPQVLTDRGLEPAVAELAERCPVPVDVDLDLPHRPAEPVEAAAWFIVSEALTNVARHSDARHARVTARRRGHLLVLEIHDDGRGGADPGGGTGLVGLADRVSVLGGRIALTSPAGGPTVLRVELPCG</sequence>
<keyword evidence="9" id="KW-0812">Transmembrane</keyword>
<dbReference type="InterPro" id="IPR036890">
    <property type="entry name" value="HATPase_C_sf"/>
</dbReference>
<dbReference type="PANTHER" id="PTHR24421:SF10">
    <property type="entry name" value="NITRATE_NITRITE SENSOR PROTEIN NARQ"/>
    <property type="match status" value="1"/>
</dbReference>
<dbReference type="Gene3D" id="3.30.565.10">
    <property type="entry name" value="Histidine kinase-like ATPase, C-terminal domain"/>
    <property type="match status" value="1"/>
</dbReference>
<dbReference type="InterPro" id="IPR011712">
    <property type="entry name" value="Sig_transdc_His_kin_sub3_dim/P"/>
</dbReference>
<dbReference type="Pfam" id="PF02518">
    <property type="entry name" value="HATPase_c"/>
    <property type="match status" value="1"/>
</dbReference>
<feature type="transmembrane region" description="Helical" evidence="9">
    <location>
        <begin position="125"/>
        <end position="151"/>
    </location>
</feature>
<feature type="domain" description="Histidine kinase/HSP90-like ATPase" evidence="10">
    <location>
        <begin position="339"/>
        <end position="418"/>
    </location>
</feature>
<evidence type="ECO:0000256" key="8">
    <source>
        <dbReference type="ARBA" id="ARBA00023012"/>
    </source>
</evidence>
<evidence type="ECO:0000256" key="3">
    <source>
        <dbReference type="ARBA" id="ARBA00022553"/>
    </source>
</evidence>
<feature type="transmembrane region" description="Helical" evidence="9">
    <location>
        <begin position="54"/>
        <end position="73"/>
    </location>
</feature>
<dbReference type="RefSeq" id="WP_380757606.1">
    <property type="nucleotide sequence ID" value="NZ_JBHSRF010000043.1"/>
</dbReference>
<comment type="caution">
    <text evidence="13">The sequence shown here is derived from an EMBL/GenBank/DDBJ whole genome shotgun (WGS) entry which is preliminary data.</text>
</comment>
<dbReference type="InterPro" id="IPR050482">
    <property type="entry name" value="Sensor_HK_TwoCompSys"/>
</dbReference>
<keyword evidence="8" id="KW-0902">Two-component regulatory system</keyword>
<accession>A0ABW1NMU0</accession>
<evidence type="ECO:0000256" key="5">
    <source>
        <dbReference type="ARBA" id="ARBA00022741"/>
    </source>
</evidence>
<keyword evidence="9" id="KW-0472">Membrane</keyword>
<comment type="catalytic activity">
    <reaction evidence="1">
        <text>ATP + protein L-histidine = ADP + protein N-phospho-L-histidine.</text>
        <dbReference type="EC" id="2.7.13.3"/>
    </reaction>
</comment>